<dbReference type="EC" id="4.3.3.7" evidence="3"/>
<keyword evidence="1 2" id="KW-0456">Lyase</keyword>
<dbReference type="PANTHER" id="PTHR12128">
    <property type="entry name" value="DIHYDRODIPICOLINATE SYNTHASE"/>
    <property type="match status" value="1"/>
</dbReference>
<dbReference type="InterPro" id="IPR002220">
    <property type="entry name" value="DapA-like"/>
</dbReference>
<dbReference type="SMART" id="SM01130">
    <property type="entry name" value="DHDPS"/>
    <property type="match status" value="1"/>
</dbReference>
<gene>
    <name evidence="3" type="ORF">AACH11_05120</name>
</gene>
<dbReference type="EC" id="4.1.3.3" evidence="3"/>
<dbReference type="Gene3D" id="3.20.20.70">
    <property type="entry name" value="Aldolase class I"/>
    <property type="match status" value="1"/>
</dbReference>
<name>A0ABU9B6Y8_9BURK</name>
<dbReference type="SUPFAM" id="SSF51569">
    <property type="entry name" value="Aldolase"/>
    <property type="match status" value="1"/>
</dbReference>
<evidence type="ECO:0000256" key="1">
    <source>
        <dbReference type="ARBA" id="ARBA00023239"/>
    </source>
</evidence>
<comment type="caution">
    <text evidence="3">The sequence shown here is derived from an EMBL/GenBank/DDBJ whole genome shotgun (WGS) entry which is preliminary data.</text>
</comment>
<dbReference type="CDD" id="cd00408">
    <property type="entry name" value="DHDPS-like"/>
    <property type="match status" value="1"/>
</dbReference>
<dbReference type="EMBL" id="JBBUTF010000004">
    <property type="protein sequence ID" value="MEK8025338.1"/>
    <property type="molecule type" value="Genomic_DNA"/>
</dbReference>
<keyword evidence="4" id="KW-1185">Reference proteome</keyword>
<dbReference type="PRINTS" id="PR00146">
    <property type="entry name" value="DHPICSNTHASE"/>
</dbReference>
<evidence type="ECO:0000256" key="2">
    <source>
        <dbReference type="PIRNR" id="PIRNR001365"/>
    </source>
</evidence>
<dbReference type="GO" id="GO:0047448">
    <property type="term" value="F:5-dehydro-4-deoxyglucarate dehydratase activity"/>
    <property type="evidence" value="ECO:0007669"/>
    <property type="project" value="UniProtKB-EC"/>
</dbReference>
<dbReference type="RefSeq" id="WP_341373123.1">
    <property type="nucleotide sequence ID" value="NZ_JBBUTF010000004.1"/>
</dbReference>
<evidence type="ECO:0000313" key="4">
    <source>
        <dbReference type="Proteomes" id="UP001368500"/>
    </source>
</evidence>
<reference evidence="3 4" key="1">
    <citation type="submission" date="2024-04" db="EMBL/GenBank/DDBJ databases">
        <title>Novel species of the genus Ideonella isolated from streams.</title>
        <authorList>
            <person name="Lu H."/>
        </authorList>
    </citation>
    <scope>NUCLEOTIDE SEQUENCE [LARGE SCALE GENOMIC DNA]</scope>
    <source>
        <strain evidence="3 4">BYS139W</strain>
    </source>
</reference>
<proteinExistence type="inferred from homology"/>
<dbReference type="PANTHER" id="PTHR12128:SF67">
    <property type="entry name" value="BLR3884 PROTEIN"/>
    <property type="match status" value="1"/>
</dbReference>
<dbReference type="PIRSF" id="PIRSF001365">
    <property type="entry name" value="DHDPS"/>
    <property type="match status" value="1"/>
</dbReference>
<organism evidence="3 4">
    <name type="scientific">Pseudaquabacterium rugosum</name>
    <dbReference type="NCBI Taxonomy" id="2984194"/>
    <lineage>
        <taxon>Bacteria</taxon>
        <taxon>Pseudomonadati</taxon>
        <taxon>Pseudomonadota</taxon>
        <taxon>Betaproteobacteria</taxon>
        <taxon>Burkholderiales</taxon>
        <taxon>Sphaerotilaceae</taxon>
        <taxon>Pseudaquabacterium</taxon>
    </lineage>
</organism>
<dbReference type="InterPro" id="IPR013785">
    <property type="entry name" value="Aldolase_TIM"/>
</dbReference>
<dbReference type="Proteomes" id="UP001368500">
    <property type="component" value="Unassembled WGS sequence"/>
</dbReference>
<dbReference type="Pfam" id="PF00701">
    <property type="entry name" value="DHDPS"/>
    <property type="match status" value="1"/>
</dbReference>
<dbReference type="EC" id="4.2.1.41" evidence="3"/>
<dbReference type="GO" id="GO:0008747">
    <property type="term" value="F:N-acetylneuraminate lyase activity"/>
    <property type="evidence" value="ECO:0007669"/>
    <property type="project" value="UniProtKB-EC"/>
</dbReference>
<protein>
    <submittedName>
        <fullName evidence="3">Dihydrodipicolinate synthase family protein</fullName>
        <ecNumber evidence="3">4.1.3.3</ecNumber>
        <ecNumber evidence="3">4.2.1.41</ecNumber>
        <ecNumber evidence="3">4.3.3.7</ecNumber>
    </submittedName>
</protein>
<comment type="similarity">
    <text evidence="2">Belongs to the DapA family.</text>
</comment>
<accession>A0ABU9B6Y8</accession>
<sequence length="307" mass="32154">MTAPTSSLPGIWPALLTPLHADLSIDHERLTTHARALLAAGAGGVTPFGTTGEGLSFSVAERIAAVDALVAGGIPAARILVHTSAAAPTDILALTRHALAIGAWGCLMLPPFYFKGVSDAGIADSYSWIVGQVADPRLRIMLYHIPQVAGVGLSQEVIRTLLARHPGVFVGIKDSQCQREHSLALAAAFMPQLTVHVGNEPDLPTMGRLGSTGAVSGLANFWPRRVHRLVCTPDAGSTEADLTQITTLLARLGGYALIPALKGIMALRDGDASWLRVRAPLVALDDAGLQRLREDLTASGLAVDEVA</sequence>
<dbReference type="GO" id="GO:0008840">
    <property type="term" value="F:4-hydroxy-tetrahydrodipicolinate synthase activity"/>
    <property type="evidence" value="ECO:0007669"/>
    <property type="project" value="UniProtKB-EC"/>
</dbReference>
<evidence type="ECO:0000313" key="3">
    <source>
        <dbReference type="EMBL" id="MEK8025338.1"/>
    </source>
</evidence>